<keyword evidence="4" id="KW-1185">Reference proteome</keyword>
<feature type="compositionally biased region" description="Low complexity" evidence="1">
    <location>
        <begin position="26"/>
        <end position="49"/>
    </location>
</feature>
<dbReference type="RefSeq" id="WP_129249706.1">
    <property type="nucleotide sequence ID" value="NZ_JABZEL010000009.1"/>
</dbReference>
<evidence type="ECO:0000313" key="4">
    <source>
        <dbReference type="Proteomes" id="UP000289482"/>
    </source>
</evidence>
<comment type="caution">
    <text evidence="3">The sequence shown here is derived from an EMBL/GenBank/DDBJ whole genome shotgun (WGS) entry which is preliminary data.</text>
</comment>
<dbReference type="AlphaFoldDB" id="A0A4Q1R028"/>
<dbReference type="GeneID" id="95780878"/>
<name>A0A4Q1R028_9ACTN</name>
<dbReference type="PROSITE" id="PS51257">
    <property type="entry name" value="PROKAR_LIPOPROTEIN"/>
    <property type="match status" value="1"/>
</dbReference>
<gene>
    <name evidence="3" type="ORF">EST54_23485</name>
</gene>
<feature type="signal peptide" evidence="2">
    <location>
        <begin position="1"/>
        <end position="23"/>
    </location>
</feature>
<dbReference type="Proteomes" id="UP000289482">
    <property type="component" value="Unassembled WGS sequence"/>
</dbReference>
<evidence type="ECO:0000313" key="3">
    <source>
        <dbReference type="EMBL" id="RXS64119.1"/>
    </source>
</evidence>
<evidence type="ECO:0000256" key="1">
    <source>
        <dbReference type="SAM" id="MobiDB-lite"/>
    </source>
</evidence>
<feature type="chain" id="PRO_5038676884" evidence="2">
    <location>
        <begin position="24"/>
        <end position="237"/>
    </location>
</feature>
<reference evidence="3 4" key="1">
    <citation type="submission" date="2019-01" db="EMBL/GenBank/DDBJ databases">
        <title>Draft genome sequences of the type strain Streptomyces sioyaensis DSM 40032 and its novel strain, TM32, a thermotolerant antibiotics-producing actinobacterium.</title>
        <authorList>
            <person name="Nakaew N."/>
            <person name="Lumyong S."/>
            <person name="Sloan W.T."/>
            <person name="Sungthong R."/>
        </authorList>
    </citation>
    <scope>NUCLEOTIDE SEQUENCE [LARGE SCALE GENOMIC DNA]</scope>
    <source>
        <strain evidence="3 4">DSM 40032</strain>
    </source>
</reference>
<protein>
    <submittedName>
        <fullName evidence="3">DUF3558 domain-containing protein</fullName>
    </submittedName>
</protein>
<feature type="region of interest" description="Disordered" evidence="1">
    <location>
        <begin position="26"/>
        <end position="104"/>
    </location>
</feature>
<evidence type="ECO:0000256" key="2">
    <source>
        <dbReference type="SAM" id="SignalP"/>
    </source>
</evidence>
<accession>A0A4Q1R028</accession>
<feature type="compositionally biased region" description="Polar residues" evidence="1">
    <location>
        <begin position="86"/>
        <end position="104"/>
    </location>
</feature>
<dbReference type="EMBL" id="SDIF01000078">
    <property type="protein sequence ID" value="RXS64119.1"/>
    <property type="molecule type" value="Genomic_DNA"/>
</dbReference>
<organism evidence="3 4">
    <name type="scientific">Streptomyces sioyaensis</name>
    <dbReference type="NCBI Taxonomy" id="67364"/>
    <lineage>
        <taxon>Bacteria</taxon>
        <taxon>Bacillati</taxon>
        <taxon>Actinomycetota</taxon>
        <taxon>Actinomycetes</taxon>
        <taxon>Kitasatosporales</taxon>
        <taxon>Streptomycetaceae</taxon>
        <taxon>Streptomyces</taxon>
    </lineage>
</organism>
<sequence>MHRSAKRLASLLTCAAVPVLLVAGCSGSDSDSSGDASASAPSSSSGKASTPSVAPAKYKNLPNPCQAFSKGTIKKMLPKVKDASGNRGTSSDNSTHGTCSWTSSDENGVDGTQFRWLDIGYQRYDSDPGVGSGEQRATDFYTKQVSEAKDTKGAKKLSAVKTSGTGDEATAITYDVKKEGNDFKNTTVVARDSNIVVTINFNGAGLAGADAPKGADLLKQVQAAAKEAVAAATKPKG</sequence>
<proteinExistence type="predicted"/>
<keyword evidence="2" id="KW-0732">Signal</keyword>